<evidence type="ECO:0000313" key="1">
    <source>
        <dbReference type="EMBL" id="GIY68679.1"/>
    </source>
</evidence>
<evidence type="ECO:0000313" key="2">
    <source>
        <dbReference type="Proteomes" id="UP001054945"/>
    </source>
</evidence>
<gene>
    <name evidence="1" type="ORF">CEXT_130231</name>
</gene>
<organism evidence="1 2">
    <name type="scientific">Caerostris extrusa</name>
    <name type="common">Bark spider</name>
    <name type="synonym">Caerostris bankana</name>
    <dbReference type="NCBI Taxonomy" id="172846"/>
    <lineage>
        <taxon>Eukaryota</taxon>
        <taxon>Metazoa</taxon>
        <taxon>Ecdysozoa</taxon>
        <taxon>Arthropoda</taxon>
        <taxon>Chelicerata</taxon>
        <taxon>Arachnida</taxon>
        <taxon>Araneae</taxon>
        <taxon>Araneomorphae</taxon>
        <taxon>Entelegynae</taxon>
        <taxon>Araneoidea</taxon>
        <taxon>Araneidae</taxon>
        <taxon>Caerostris</taxon>
    </lineage>
</organism>
<name>A0AAV4VF97_CAEEX</name>
<comment type="caution">
    <text evidence="1">The sequence shown here is derived from an EMBL/GenBank/DDBJ whole genome shotgun (WGS) entry which is preliminary data.</text>
</comment>
<accession>A0AAV4VF97</accession>
<protein>
    <submittedName>
        <fullName evidence="1">Uncharacterized protein</fullName>
    </submittedName>
</protein>
<sequence>MNMEKSIYRLSLVCDKDPHEERRRASSSHCSTLAKVLGDYFNKRSSIRNFDVHDQVILLFPDYFFLFSTYERCTGLYETLQHYPPLPY</sequence>
<dbReference type="Proteomes" id="UP001054945">
    <property type="component" value="Unassembled WGS sequence"/>
</dbReference>
<proteinExistence type="predicted"/>
<dbReference type="EMBL" id="BPLR01014422">
    <property type="protein sequence ID" value="GIY68679.1"/>
    <property type="molecule type" value="Genomic_DNA"/>
</dbReference>
<reference evidence="1 2" key="1">
    <citation type="submission" date="2021-06" db="EMBL/GenBank/DDBJ databases">
        <title>Caerostris extrusa draft genome.</title>
        <authorList>
            <person name="Kono N."/>
            <person name="Arakawa K."/>
        </authorList>
    </citation>
    <scope>NUCLEOTIDE SEQUENCE [LARGE SCALE GENOMIC DNA]</scope>
</reference>
<dbReference type="AlphaFoldDB" id="A0AAV4VF97"/>
<keyword evidence="2" id="KW-1185">Reference proteome</keyword>